<dbReference type="Proteomes" id="UP000504638">
    <property type="component" value="Unplaced"/>
</dbReference>
<protein>
    <recommendedName>
        <fullName evidence="6">MT-A70-domain-containing protein</fullName>
    </recommendedName>
</protein>
<evidence type="ECO:0000313" key="3">
    <source>
        <dbReference type="EMBL" id="KAF1817180.1"/>
    </source>
</evidence>
<evidence type="ECO:0008006" key="6">
    <source>
        <dbReference type="Google" id="ProtNLM"/>
    </source>
</evidence>
<evidence type="ECO:0000313" key="4">
    <source>
        <dbReference type="Proteomes" id="UP000504638"/>
    </source>
</evidence>
<dbReference type="GO" id="GO:0005634">
    <property type="term" value="C:nucleus"/>
    <property type="evidence" value="ECO:0007669"/>
    <property type="project" value="TreeGrafter"/>
</dbReference>
<dbReference type="PROSITE" id="PS51143">
    <property type="entry name" value="MT_A70"/>
    <property type="match status" value="1"/>
</dbReference>
<evidence type="ECO:0000256" key="1">
    <source>
        <dbReference type="PROSITE-ProRule" id="PRU00489"/>
    </source>
</evidence>
<reference evidence="5" key="3">
    <citation type="submission" date="2025-04" db="UniProtKB">
        <authorList>
            <consortium name="RefSeq"/>
        </authorList>
    </citation>
    <scope>IDENTIFICATION</scope>
    <source>
        <strain evidence="5">CBS 781.70</strain>
    </source>
</reference>
<evidence type="ECO:0000256" key="2">
    <source>
        <dbReference type="SAM" id="MobiDB-lite"/>
    </source>
</evidence>
<reference evidence="5" key="2">
    <citation type="submission" date="2020-04" db="EMBL/GenBank/DDBJ databases">
        <authorList>
            <consortium name="NCBI Genome Project"/>
        </authorList>
    </citation>
    <scope>NUCLEOTIDE SEQUENCE</scope>
    <source>
        <strain evidence="5">CBS 781.70</strain>
    </source>
</reference>
<feature type="region of interest" description="Disordered" evidence="2">
    <location>
        <begin position="44"/>
        <end position="74"/>
    </location>
</feature>
<proteinExistence type="inferred from homology"/>
<organism evidence="3">
    <name type="scientific">Eremomyces bilateralis CBS 781.70</name>
    <dbReference type="NCBI Taxonomy" id="1392243"/>
    <lineage>
        <taxon>Eukaryota</taxon>
        <taxon>Fungi</taxon>
        <taxon>Dikarya</taxon>
        <taxon>Ascomycota</taxon>
        <taxon>Pezizomycotina</taxon>
        <taxon>Dothideomycetes</taxon>
        <taxon>Dothideomycetes incertae sedis</taxon>
        <taxon>Eremomycetales</taxon>
        <taxon>Eremomycetaceae</taxon>
        <taxon>Eremomyces</taxon>
    </lineage>
</organism>
<dbReference type="GeneID" id="54417850"/>
<dbReference type="Pfam" id="PF05063">
    <property type="entry name" value="MT-A70"/>
    <property type="match status" value="1"/>
</dbReference>
<dbReference type="EMBL" id="ML975149">
    <property type="protein sequence ID" value="KAF1817180.1"/>
    <property type="molecule type" value="Genomic_DNA"/>
</dbReference>
<evidence type="ECO:0000313" key="5">
    <source>
        <dbReference type="RefSeq" id="XP_033538811.1"/>
    </source>
</evidence>
<dbReference type="InterPro" id="IPR007757">
    <property type="entry name" value="MT-A70-like"/>
</dbReference>
<feature type="region of interest" description="Disordered" evidence="2">
    <location>
        <begin position="260"/>
        <end position="290"/>
    </location>
</feature>
<dbReference type="PANTHER" id="PTHR12829">
    <property type="entry name" value="N6-ADENOSINE-METHYLTRANSFERASE"/>
    <property type="match status" value="1"/>
</dbReference>
<dbReference type="OrthoDB" id="61116at2759"/>
<dbReference type="PANTHER" id="PTHR12829:SF4">
    <property type="entry name" value="N(6)-ADENINE-SPECIFIC METHYLTRANSFERASE METTL4"/>
    <property type="match status" value="1"/>
</dbReference>
<reference evidence="3 5" key="1">
    <citation type="submission" date="2020-01" db="EMBL/GenBank/DDBJ databases">
        <authorList>
            <consortium name="DOE Joint Genome Institute"/>
            <person name="Haridas S."/>
            <person name="Albert R."/>
            <person name="Binder M."/>
            <person name="Bloem J."/>
            <person name="Labutti K."/>
            <person name="Salamov A."/>
            <person name="Andreopoulos B."/>
            <person name="Baker S.E."/>
            <person name="Barry K."/>
            <person name="Bills G."/>
            <person name="Bluhm B.H."/>
            <person name="Cannon C."/>
            <person name="Castanera R."/>
            <person name="Culley D.E."/>
            <person name="Daum C."/>
            <person name="Ezra D."/>
            <person name="Gonzalez J.B."/>
            <person name="Henrissat B."/>
            <person name="Kuo A."/>
            <person name="Liang C."/>
            <person name="Lipzen A."/>
            <person name="Lutzoni F."/>
            <person name="Magnuson J."/>
            <person name="Mondo S."/>
            <person name="Nolan M."/>
            <person name="Ohm R."/>
            <person name="Pangilinan J."/>
            <person name="Park H.-J."/>
            <person name="Ramirez L."/>
            <person name="Alfaro M."/>
            <person name="Sun H."/>
            <person name="Tritt A."/>
            <person name="Yoshinaga Y."/>
            <person name="Zwiers L.-H."/>
            <person name="Turgeon B.G."/>
            <person name="Goodwin S.B."/>
            <person name="Spatafora J.W."/>
            <person name="Crous P.W."/>
            <person name="Grigoriev I.V."/>
        </authorList>
    </citation>
    <scope>NUCLEOTIDE SEQUENCE</scope>
    <source>
        <strain evidence="3 5">CBS 781.70</strain>
    </source>
</reference>
<comment type="similarity">
    <text evidence="1">Belongs to the MT-A70-like family.</text>
</comment>
<dbReference type="GO" id="GO:0008168">
    <property type="term" value="F:methyltransferase activity"/>
    <property type="evidence" value="ECO:0007669"/>
    <property type="project" value="TreeGrafter"/>
</dbReference>
<name>A0A6G1GH39_9PEZI</name>
<dbReference type="RefSeq" id="XP_033538811.1">
    <property type="nucleotide sequence ID" value="XM_033677280.1"/>
</dbReference>
<keyword evidence="4" id="KW-1185">Reference proteome</keyword>
<sequence>MEEHGTSPILYEADDHSIALMDIPTSIAKGQDIFSHPIRKRLLSSEPLPRPFPSQVAGSPAKRRKLTGNTSDPDVHRELWPRIEKAVHEVRKTHSGDWCLPRAIASKKRRASSKGDEDSLTEPDHTYWSTLSGGKAEKTTLFSASSEYSFVLRPLIEPSEEAQPQSYEQIIANPSSKPSLLLLPVADDKSELLKSYFSLNPTLPPTPFFVPPKSVALLSTIPNRPLLSHATRNHLSPSPRSGQRNFDFILLDPPWPNASARRAKSYQSQSNNSSKKSRGRGTSHAPPQSNHHIYCLESVTSIIDDIGLEQLISPNGYIAVWITNKPTVRSAILDDGGFFHSLGIRWFEEWVWVKMTVSGDSDTTEDGAWRRPYECLLIGQVVTGSEDAEKGGQEVRRRTLLAVPDVHSRKPNLKRLVERWLLNGAGDGEYNAMEIFARNTTAGWWAWGDEALRFNWTGWWEGREDGMSGGGDNNGETGRLIP</sequence>
<accession>A0A6G1GH39</accession>
<gene>
    <name evidence="3 5" type="ORF">P152DRAFT_426816</name>
</gene>
<dbReference type="AlphaFoldDB" id="A0A6G1GH39"/>